<dbReference type="InterPro" id="IPR014729">
    <property type="entry name" value="Rossmann-like_a/b/a_fold"/>
</dbReference>
<evidence type="ECO:0000313" key="3">
    <source>
        <dbReference type="Proteomes" id="UP000450676"/>
    </source>
</evidence>
<dbReference type="SUPFAM" id="SSF52402">
    <property type="entry name" value="Adenine nucleotide alpha hydrolases-like"/>
    <property type="match status" value="1"/>
</dbReference>
<dbReference type="Proteomes" id="UP000450676">
    <property type="component" value="Unassembled WGS sequence"/>
</dbReference>
<dbReference type="InterPro" id="IPR006016">
    <property type="entry name" value="UspA"/>
</dbReference>
<dbReference type="AlphaFoldDB" id="A0A7X4KN74"/>
<protein>
    <submittedName>
        <fullName evidence="2">Universal stress protein</fullName>
    </submittedName>
</protein>
<proteinExistence type="predicted"/>
<accession>A0A7X4KN74</accession>
<feature type="domain" description="UspA" evidence="1">
    <location>
        <begin position="2"/>
        <end position="109"/>
    </location>
</feature>
<reference evidence="2 3" key="1">
    <citation type="submission" date="2019-12" db="EMBL/GenBank/DDBJ databases">
        <title>Novel species isolated from a subtropical stream in China.</title>
        <authorList>
            <person name="Lu H."/>
        </authorList>
    </citation>
    <scope>NUCLEOTIDE SEQUENCE [LARGE SCALE GENOMIC DNA]</scope>
    <source>
        <strain evidence="2 3">FT127W</strain>
    </source>
</reference>
<evidence type="ECO:0000313" key="2">
    <source>
        <dbReference type="EMBL" id="MYN08605.1"/>
    </source>
</evidence>
<organism evidence="2 3">
    <name type="scientific">Pseudoduganella aquatica</name>
    <dbReference type="NCBI Taxonomy" id="2660641"/>
    <lineage>
        <taxon>Bacteria</taxon>
        <taxon>Pseudomonadati</taxon>
        <taxon>Pseudomonadota</taxon>
        <taxon>Betaproteobacteria</taxon>
        <taxon>Burkholderiales</taxon>
        <taxon>Oxalobacteraceae</taxon>
        <taxon>Telluria group</taxon>
        <taxon>Pseudoduganella</taxon>
    </lineage>
</organism>
<comment type="caution">
    <text evidence="2">The sequence shown here is derived from an EMBL/GenBank/DDBJ whole genome shotgun (WGS) entry which is preliminary data.</text>
</comment>
<dbReference type="Pfam" id="PF00582">
    <property type="entry name" value="Usp"/>
    <property type="match status" value="1"/>
</dbReference>
<dbReference type="RefSeq" id="WP_161072921.1">
    <property type="nucleotide sequence ID" value="NZ_CP086370.1"/>
</dbReference>
<evidence type="ECO:0000259" key="1">
    <source>
        <dbReference type="Pfam" id="PF00582"/>
    </source>
</evidence>
<dbReference type="Gene3D" id="3.40.50.620">
    <property type="entry name" value="HUPs"/>
    <property type="match status" value="1"/>
</dbReference>
<dbReference type="EMBL" id="WWCU01000015">
    <property type="protein sequence ID" value="MYN08605.1"/>
    <property type="molecule type" value="Genomic_DNA"/>
</dbReference>
<dbReference type="CDD" id="cd00293">
    <property type="entry name" value="USP-like"/>
    <property type="match status" value="1"/>
</dbReference>
<name>A0A7X4KN74_9BURK</name>
<gene>
    <name evidence="2" type="ORF">GTP77_14795</name>
</gene>
<sequence length="139" mass="14552">MPHTILLPTDGNPRAAPAIERCMRLARANAAAVVGLYVLPCEDLSVPEDDSYVQEQERPSSVVHAGDTLRALETAAAAAGVPCTVLTRCADSPYTAIIAAARERQCDLVFPDAMERMPDAAERAALQQSGIAVAAGAPP</sequence>
<keyword evidence="3" id="KW-1185">Reference proteome</keyword>